<dbReference type="PANTHER" id="PTHR11552">
    <property type="entry name" value="GLUCOSE-METHANOL-CHOLINE GMC OXIDOREDUCTASE"/>
    <property type="match status" value="1"/>
</dbReference>
<evidence type="ECO:0000313" key="9">
    <source>
        <dbReference type="EMBL" id="KAK0432438.1"/>
    </source>
</evidence>
<dbReference type="Pfam" id="PF05199">
    <property type="entry name" value="GMC_oxred_C"/>
    <property type="match status" value="1"/>
</dbReference>
<feature type="chain" id="PRO_5041404223" evidence="7">
    <location>
        <begin position="17"/>
        <end position="605"/>
    </location>
</feature>
<evidence type="ECO:0000313" key="10">
    <source>
        <dbReference type="Proteomes" id="UP001175226"/>
    </source>
</evidence>
<dbReference type="EMBL" id="JAUEPT010000094">
    <property type="protein sequence ID" value="KAK0432438.1"/>
    <property type="molecule type" value="Genomic_DNA"/>
</dbReference>
<protein>
    <submittedName>
        <fullName evidence="9">Alcohol oxidase</fullName>
    </submittedName>
</protein>
<gene>
    <name evidence="9" type="ORF">EV421DRAFT_1742300</name>
</gene>
<keyword evidence="7" id="KW-0732">Signal</keyword>
<dbReference type="SUPFAM" id="SSF54373">
    <property type="entry name" value="FAD-linked reductases, C-terminal domain"/>
    <property type="match status" value="1"/>
</dbReference>
<proteinExistence type="inferred from homology"/>
<keyword evidence="10" id="KW-1185">Reference proteome</keyword>
<name>A0AA39MG05_9AGAR</name>
<keyword evidence="4 6" id="KW-0274">FAD</keyword>
<dbReference type="GO" id="GO:0050660">
    <property type="term" value="F:flavin adenine dinucleotide binding"/>
    <property type="evidence" value="ECO:0007669"/>
    <property type="project" value="InterPro"/>
</dbReference>
<accession>A0AA39MG05</accession>
<reference evidence="9" key="1">
    <citation type="submission" date="2023-06" db="EMBL/GenBank/DDBJ databases">
        <authorList>
            <consortium name="Lawrence Berkeley National Laboratory"/>
            <person name="Ahrendt S."/>
            <person name="Sahu N."/>
            <person name="Indic B."/>
            <person name="Wong-Bajracharya J."/>
            <person name="Merenyi Z."/>
            <person name="Ke H.-M."/>
            <person name="Monk M."/>
            <person name="Kocsube S."/>
            <person name="Drula E."/>
            <person name="Lipzen A."/>
            <person name="Balint B."/>
            <person name="Henrissat B."/>
            <person name="Andreopoulos B."/>
            <person name="Martin F.M."/>
            <person name="Harder C.B."/>
            <person name="Rigling D."/>
            <person name="Ford K.L."/>
            <person name="Foster G.D."/>
            <person name="Pangilinan J."/>
            <person name="Papanicolaou A."/>
            <person name="Barry K."/>
            <person name="LaButti K."/>
            <person name="Viragh M."/>
            <person name="Koriabine M."/>
            <person name="Yan M."/>
            <person name="Riley R."/>
            <person name="Champramary S."/>
            <person name="Plett K.L."/>
            <person name="Tsai I.J."/>
            <person name="Slot J."/>
            <person name="Sipos G."/>
            <person name="Plett J."/>
            <person name="Nagy L.G."/>
            <person name="Grigoriev I.V."/>
        </authorList>
    </citation>
    <scope>NUCLEOTIDE SEQUENCE</scope>
    <source>
        <strain evidence="9">FPL87.14</strain>
    </source>
</reference>
<feature type="active site" description="Proton donor" evidence="5">
    <location>
        <position position="537"/>
    </location>
</feature>
<organism evidence="9 10">
    <name type="scientific">Armillaria borealis</name>
    <dbReference type="NCBI Taxonomy" id="47425"/>
    <lineage>
        <taxon>Eukaryota</taxon>
        <taxon>Fungi</taxon>
        <taxon>Dikarya</taxon>
        <taxon>Basidiomycota</taxon>
        <taxon>Agaricomycotina</taxon>
        <taxon>Agaricomycetes</taxon>
        <taxon>Agaricomycetidae</taxon>
        <taxon>Agaricales</taxon>
        <taxon>Marasmiineae</taxon>
        <taxon>Physalacriaceae</taxon>
        <taxon>Armillaria</taxon>
    </lineage>
</organism>
<evidence type="ECO:0000256" key="6">
    <source>
        <dbReference type="PIRSR" id="PIRSR000137-2"/>
    </source>
</evidence>
<dbReference type="AlphaFoldDB" id="A0AA39MG05"/>
<sequence length="605" mass="66008">MSLHLVLLALASSAFGLIYEKLSDLPTTDFDFIIVGGGTAGNVIANRLTEQPDISVLVIEAGGSTADILVSEVPFFCPDTVPQTTLDWNYTTVPQPGLNNRPISYPRGFGLGGSSAVNFMVYTRGSSQDYDRYAAISGDDGWSWDNLQPYIKRVRLFSTSGTASELSSRANVSFHPADNHNITGQFNPEAHGFDGIMSVTLPGYPRGTDGRVIQTTTDLADEFPFNLDMNSGYQLGVGWMQTTVGNGTRSSSEVSYLGAKYINRPNLHVLIHTHVTRILQSNHTDSKNKDNHGHGHKAPKFDLVEFTQDFGATTQTLSPSKEIILSAGSLNTPNILLHSGIGDSAELEAVGVKPTGRNLTDHPRWVLNWEVTDTDTLENVYFRNETYQEEVLEQWKENRTGFLSSMPTSQLGWLRVPDGTLEIDPSAGNETAHFELIFSNGIYHAPFPPTGQYFAINTVVLCPLSRGSVTINNTNPLSAPVVDPAFFTHPQDIQVMRSAVAKAQDFVKGPAWDGHIIRLVTNTTDNDIRNGITSIYHPLSTASMSPKGADWGVVDPDLVLKRVQGVRIVDGSVLPRPPAGHTQAAVYFIAERGADLIKQSWGIPI</sequence>
<comment type="caution">
    <text evidence="9">The sequence shown here is derived from an EMBL/GenBank/DDBJ whole genome shotgun (WGS) entry which is preliminary data.</text>
</comment>
<dbReference type="Proteomes" id="UP001175226">
    <property type="component" value="Unassembled WGS sequence"/>
</dbReference>
<feature type="signal peptide" evidence="7">
    <location>
        <begin position="1"/>
        <end position="16"/>
    </location>
</feature>
<dbReference type="InterPro" id="IPR012132">
    <property type="entry name" value="GMC_OxRdtase"/>
</dbReference>
<feature type="active site" description="Proton acceptor" evidence="5">
    <location>
        <position position="581"/>
    </location>
</feature>
<dbReference type="GO" id="GO:0016614">
    <property type="term" value="F:oxidoreductase activity, acting on CH-OH group of donors"/>
    <property type="evidence" value="ECO:0007669"/>
    <property type="project" value="InterPro"/>
</dbReference>
<comment type="similarity">
    <text evidence="2">Belongs to the GMC oxidoreductase family.</text>
</comment>
<evidence type="ECO:0000256" key="3">
    <source>
        <dbReference type="ARBA" id="ARBA00022630"/>
    </source>
</evidence>
<keyword evidence="3" id="KW-0285">Flavoprotein</keyword>
<evidence type="ECO:0000259" key="8">
    <source>
        <dbReference type="PROSITE" id="PS00624"/>
    </source>
</evidence>
<dbReference type="Gene3D" id="3.30.560.10">
    <property type="entry name" value="Glucose Oxidase, domain 3"/>
    <property type="match status" value="1"/>
</dbReference>
<dbReference type="PANTHER" id="PTHR11552:SF147">
    <property type="entry name" value="CHOLINE DEHYDROGENASE, MITOCHONDRIAL"/>
    <property type="match status" value="1"/>
</dbReference>
<dbReference type="Pfam" id="PF00732">
    <property type="entry name" value="GMC_oxred_N"/>
    <property type="match status" value="1"/>
</dbReference>
<feature type="binding site" evidence="6">
    <location>
        <position position="275"/>
    </location>
    <ligand>
        <name>FAD</name>
        <dbReference type="ChEBI" id="CHEBI:57692"/>
    </ligand>
</feature>
<dbReference type="InterPro" id="IPR000172">
    <property type="entry name" value="GMC_OxRdtase_N"/>
</dbReference>
<dbReference type="Gene3D" id="3.50.50.60">
    <property type="entry name" value="FAD/NAD(P)-binding domain"/>
    <property type="match status" value="1"/>
</dbReference>
<feature type="binding site" evidence="6">
    <location>
        <begin position="118"/>
        <end position="121"/>
    </location>
    <ligand>
        <name>FAD</name>
        <dbReference type="ChEBI" id="CHEBI:57692"/>
    </ligand>
</feature>
<dbReference type="PIRSF" id="PIRSF000137">
    <property type="entry name" value="Alcohol_oxidase"/>
    <property type="match status" value="1"/>
</dbReference>
<evidence type="ECO:0000256" key="2">
    <source>
        <dbReference type="ARBA" id="ARBA00010790"/>
    </source>
</evidence>
<evidence type="ECO:0000256" key="5">
    <source>
        <dbReference type="PIRSR" id="PIRSR000137-1"/>
    </source>
</evidence>
<feature type="domain" description="Glucose-methanol-choline oxidoreductase N-terminal" evidence="8">
    <location>
        <begin position="328"/>
        <end position="342"/>
    </location>
</feature>
<evidence type="ECO:0000256" key="1">
    <source>
        <dbReference type="ARBA" id="ARBA00001974"/>
    </source>
</evidence>
<dbReference type="InterPro" id="IPR007867">
    <property type="entry name" value="GMC_OxRtase_C"/>
</dbReference>
<comment type="cofactor">
    <cofactor evidence="1 6">
        <name>FAD</name>
        <dbReference type="ChEBI" id="CHEBI:57692"/>
    </cofactor>
</comment>
<dbReference type="SUPFAM" id="SSF51905">
    <property type="entry name" value="FAD/NAD(P)-binding domain"/>
    <property type="match status" value="1"/>
</dbReference>
<feature type="binding site" evidence="6">
    <location>
        <position position="571"/>
    </location>
    <ligand>
        <name>FAD</name>
        <dbReference type="ChEBI" id="CHEBI:57692"/>
    </ligand>
</feature>
<evidence type="ECO:0000256" key="4">
    <source>
        <dbReference type="ARBA" id="ARBA00022827"/>
    </source>
</evidence>
<dbReference type="PROSITE" id="PS00624">
    <property type="entry name" value="GMC_OXRED_2"/>
    <property type="match status" value="1"/>
</dbReference>
<dbReference type="InterPro" id="IPR036188">
    <property type="entry name" value="FAD/NAD-bd_sf"/>
</dbReference>
<evidence type="ECO:0000256" key="7">
    <source>
        <dbReference type="SAM" id="SignalP"/>
    </source>
</evidence>